<evidence type="ECO:0000313" key="7">
    <source>
        <dbReference type="EMBL" id="ODR43864.1"/>
    </source>
</evidence>
<dbReference type="Proteomes" id="UP000094869">
    <property type="component" value="Unassembled WGS sequence"/>
</dbReference>
<dbReference type="AlphaFoldDB" id="A0A1E3U914"/>
<evidence type="ECO:0000256" key="4">
    <source>
        <dbReference type="SAM" id="Coils"/>
    </source>
</evidence>
<feature type="transmembrane region" description="Helical" evidence="5">
    <location>
        <begin position="32"/>
        <end position="58"/>
    </location>
</feature>
<evidence type="ECO:0000313" key="8">
    <source>
        <dbReference type="EMBL" id="ODR44943.1"/>
    </source>
</evidence>
<dbReference type="Gene3D" id="1.10.10.60">
    <property type="entry name" value="Homeodomain-like"/>
    <property type="match status" value="2"/>
</dbReference>
<sequence>MEGKRGFRYNELWGNTKRGVGKMEKRDKNISYLRFVITYNIVLLIPLLIVSFSVFYMVHRQHYRKIMDETAVSAERQADYFKQQIAVICAYNADCRYSKIYSRQYSSNPPVSYLEIAEDLKKKESTFPFVDSMYYYFPDEERKVVSSGGTFTEDLFFSRICRMDRNLLGKMEDIGLYAVRAELYEGSSMGIVIICPLKTWMEKGKSDTQYLFYVIRDSKLMEQFGGSGMPYEDITMVAFQDQVLFSSRKGDNRALLNGSRDWEQLLEEKDYYRNITDMESGFSALTFVSREEVSRSAVSYFRGYGIWILCSVAVGILLALYYSRKKYQSFRSLLDNNEMLEEERNLLRAENCLYELLTKEVKPGDELWERCLKSSIHINRRHLFFAVFPKIEENRELYEVFHTQMNDYSASTAYRIVLFEEMYVYLVCSDESMGDISRRLEKISGSGVKLGVGRITSDVGKIRFSYEEARRELRREQHEEQRFPGQELKALKDAAGLADSVRTVILLTELKEIVSEVKESMALCITWEVMHILNREPEEFFDGRGDGELTKEELSVFFGRMIEEQAAFSQDEEGNGNYRKKNIADILDYINGHYLDDNFTVKYMAACFDTSVSNLSHFFKKNMQVSISQYVEKIKLERAKELLADSDKKISEIAQLLRYGNSTVFIEMFKKYEGITPGGYREKIWKSRM</sequence>
<dbReference type="SMART" id="SM00342">
    <property type="entry name" value="HTH_ARAC"/>
    <property type="match status" value="1"/>
</dbReference>
<name>A0A1E3U914_9FIRM</name>
<keyword evidence="5" id="KW-0472">Membrane</keyword>
<reference evidence="7 9" key="2">
    <citation type="submission" date="2016-08" db="EMBL/GenBank/DDBJ databases">
        <authorList>
            <person name="Seilhamer J.J."/>
        </authorList>
    </citation>
    <scope>NUCLEOTIDE SEQUENCE [LARGE SCALE GENOMIC DNA]</scope>
    <source>
        <strain evidence="7 9">NML150140-1</strain>
    </source>
</reference>
<feature type="domain" description="HTH araC/xylS-type" evidence="6">
    <location>
        <begin position="584"/>
        <end position="683"/>
    </location>
</feature>
<dbReference type="EMBL" id="MEHD01000054">
    <property type="protein sequence ID" value="ODR44943.1"/>
    <property type="molecule type" value="Genomic_DNA"/>
</dbReference>
<dbReference type="PROSITE" id="PS01124">
    <property type="entry name" value="HTH_ARAC_FAMILY_2"/>
    <property type="match status" value="1"/>
</dbReference>
<keyword evidence="5" id="KW-0812">Transmembrane</keyword>
<feature type="coiled-coil region" evidence="4">
    <location>
        <begin position="330"/>
        <end position="360"/>
    </location>
</feature>
<accession>A0A1E3U914</accession>
<dbReference type="PROSITE" id="PS00041">
    <property type="entry name" value="HTH_ARAC_FAMILY_1"/>
    <property type="match status" value="1"/>
</dbReference>
<dbReference type="Proteomes" id="UP000094271">
    <property type="component" value="Unassembled WGS sequence"/>
</dbReference>
<dbReference type="SUPFAM" id="SSF46689">
    <property type="entry name" value="Homeodomain-like"/>
    <property type="match status" value="1"/>
</dbReference>
<feature type="transmembrane region" description="Helical" evidence="5">
    <location>
        <begin position="304"/>
        <end position="322"/>
    </location>
</feature>
<comment type="caution">
    <text evidence="7">The sequence shown here is derived from an EMBL/GenBank/DDBJ whole genome shotgun (WGS) entry which is preliminary data.</text>
</comment>
<dbReference type="InterPro" id="IPR018060">
    <property type="entry name" value="HTH_AraC"/>
</dbReference>
<evidence type="ECO:0000256" key="1">
    <source>
        <dbReference type="ARBA" id="ARBA00023015"/>
    </source>
</evidence>
<keyword evidence="1" id="KW-0805">Transcription regulation</keyword>
<organism evidence="7 9">
    <name type="scientific">Eisenbergiella tayi</name>
    <dbReference type="NCBI Taxonomy" id="1432052"/>
    <lineage>
        <taxon>Bacteria</taxon>
        <taxon>Bacillati</taxon>
        <taxon>Bacillota</taxon>
        <taxon>Clostridia</taxon>
        <taxon>Lachnospirales</taxon>
        <taxon>Lachnospiraceae</taxon>
        <taxon>Eisenbergiella</taxon>
    </lineage>
</organism>
<dbReference type="OrthoDB" id="2112176at2"/>
<keyword evidence="5" id="KW-1133">Transmembrane helix</keyword>
<evidence type="ECO:0000313" key="10">
    <source>
        <dbReference type="Proteomes" id="UP000094869"/>
    </source>
</evidence>
<dbReference type="Pfam" id="PF12833">
    <property type="entry name" value="HTH_18"/>
    <property type="match status" value="1"/>
</dbReference>
<dbReference type="InterPro" id="IPR009057">
    <property type="entry name" value="Homeodomain-like_sf"/>
</dbReference>
<keyword evidence="10" id="KW-1185">Reference proteome</keyword>
<keyword evidence="4" id="KW-0175">Coiled coil</keyword>
<evidence type="ECO:0000256" key="3">
    <source>
        <dbReference type="ARBA" id="ARBA00023163"/>
    </source>
</evidence>
<evidence type="ECO:0000256" key="5">
    <source>
        <dbReference type="SAM" id="Phobius"/>
    </source>
</evidence>
<dbReference type="EMBL" id="MEHA01000032">
    <property type="protein sequence ID" value="ODR43864.1"/>
    <property type="molecule type" value="Genomic_DNA"/>
</dbReference>
<evidence type="ECO:0000256" key="2">
    <source>
        <dbReference type="ARBA" id="ARBA00023125"/>
    </source>
</evidence>
<protein>
    <recommendedName>
        <fullName evidence="6">HTH araC/xylS-type domain-containing protein</fullName>
    </recommendedName>
</protein>
<reference evidence="8 10" key="1">
    <citation type="submission" date="2016-08" db="EMBL/GenBank/DDBJ databases">
        <title>Characterization of Isolates of Eisenbergiella tayi Derived from Blood Cultures, Using Whole Genome Sequencing.</title>
        <authorList>
            <person name="Bernier A.-M."/>
            <person name="Burdz T."/>
            <person name="Wiebe D."/>
            <person name="Bernard K."/>
        </authorList>
    </citation>
    <scope>NUCLEOTIDE SEQUENCE [LARGE SCALE GENOMIC DNA]</scope>
    <source>
        <strain evidence="8 10">NML120146</strain>
    </source>
</reference>
<gene>
    <name evidence="7" type="ORF">BEI59_29480</name>
    <name evidence="8" type="ORF">BEI63_29750</name>
</gene>
<dbReference type="PANTHER" id="PTHR43280:SF2">
    <property type="entry name" value="HTH-TYPE TRANSCRIPTIONAL REGULATOR EXSA"/>
    <property type="match status" value="1"/>
</dbReference>
<dbReference type="GO" id="GO:0003700">
    <property type="term" value="F:DNA-binding transcription factor activity"/>
    <property type="evidence" value="ECO:0007669"/>
    <property type="project" value="InterPro"/>
</dbReference>
<evidence type="ECO:0000259" key="6">
    <source>
        <dbReference type="PROSITE" id="PS01124"/>
    </source>
</evidence>
<dbReference type="GO" id="GO:0043565">
    <property type="term" value="F:sequence-specific DNA binding"/>
    <property type="evidence" value="ECO:0007669"/>
    <property type="project" value="InterPro"/>
</dbReference>
<dbReference type="InterPro" id="IPR018062">
    <property type="entry name" value="HTH_AraC-typ_CS"/>
</dbReference>
<evidence type="ECO:0000313" key="9">
    <source>
        <dbReference type="Proteomes" id="UP000094271"/>
    </source>
</evidence>
<keyword evidence="3" id="KW-0804">Transcription</keyword>
<keyword evidence="2" id="KW-0238">DNA-binding</keyword>
<proteinExistence type="predicted"/>
<dbReference type="PANTHER" id="PTHR43280">
    <property type="entry name" value="ARAC-FAMILY TRANSCRIPTIONAL REGULATOR"/>
    <property type="match status" value="1"/>
</dbReference>